<dbReference type="InterPro" id="IPR047575">
    <property type="entry name" value="Sm"/>
</dbReference>
<comment type="caution">
    <text evidence="2">The sequence shown here is derived from an EMBL/GenBank/DDBJ whole genome shotgun (WGS) entry which is preliminary data.</text>
</comment>
<evidence type="ECO:0000313" key="2">
    <source>
        <dbReference type="EMBL" id="KAF7683792.1"/>
    </source>
</evidence>
<reference evidence="2 3" key="1">
    <citation type="submission" date="2019-01" db="EMBL/GenBank/DDBJ databases">
        <title>Genomes sequencing and comparative genomics of infectious freshwater microsporidia, Cucumispora dikerogammari and Thelohania contejeani.</title>
        <authorList>
            <person name="Cormier A."/>
            <person name="Giraud I."/>
            <person name="Wattier R."/>
            <person name="Teixeira M."/>
            <person name="Grandjean F."/>
            <person name="Rigaud T."/>
            <person name="Cordaux R."/>
        </authorList>
    </citation>
    <scope>NUCLEOTIDE SEQUENCE [LARGE SCALE GENOMIC DNA]</scope>
    <source>
        <strain evidence="2">T1</strain>
        <tissue evidence="2">Spores</tissue>
    </source>
</reference>
<dbReference type="SMART" id="SM00651">
    <property type="entry name" value="Sm"/>
    <property type="match status" value="1"/>
</dbReference>
<gene>
    <name evidence="2" type="ORF">TCON_0998</name>
</gene>
<evidence type="ECO:0000259" key="1">
    <source>
        <dbReference type="PROSITE" id="PS52002"/>
    </source>
</evidence>
<dbReference type="InterPro" id="IPR010920">
    <property type="entry name" value="LSM_dom_sf"/>
</dbReference>
<sequence length="99" mass="11529">MYKTDPFMKLIGSLKNLKGYKIEIETKQNVKIEGIFVSIDQTMNITMKDTKIWRGAQMEDIGEYVIRGTSIRYISWEGNLDLKERKIKLGNKNIIADEK</sequence>
<dbReference type="Pfam" id="PF01423">
    <property type="entry name" value="LSM"/>
    <property type="match status" value="1"/>
</dbReference>
<keyword evidence="3" id="KW-1185">Reference proteome</keyword>
<proteinExistence type="predicted"/>
<evidence type="ECO:0000313" key="3">
    <source>
        <dbReference type="Proteomes" id="UP001516464"/>
    </source>
</evidence>
<protein>
    <recommendedName>
        <fullName evidence="1">Sm domain-containing protein</fullName>
    </recommendedName>
</protein>
<dbReference type="CDD" id="cd00600">
    <property type="entry name" value="Sm_like"/>
    <property type="match status" value="1"/>
</dbReference>
<dbReference type="Proteomes" id="UP001516464">
    <property type="component" value="Unassembled WGS sequence"/>
</dbReference>
<feature type="domain" description="Sm" evidence="1">
    <location>
        <begin position="9"/>
        <end position="80"/>
    </location>
</feature>
<dbReference type="PROSITE" id="PS52002">
    <property type="entry name" value="SM"/>
    <property type="match status" value="1"/>
</dbReference>
<accession>A0ABQ7I044</accession>
<dbReference type="InterPro" id="IPR001163">
    <property type="entry name" value="Sm_dom_euk/arc"/>
</dbReference>
<dbReference type="EMBL" id="SBIQ01000051">
    <property type="protein sequence ID" value="KAF7683792.1"/>
    <property type="molecule type" value="Genomic_DNA"/>
</dbReference>
<dbReference type="Gene3D" id="2.30.30.100">
    <property type="match status" value="1"/>
</dbReference>
<organism evidence="2 3">
    <name type="scientific">Astathelohania contejeani</name>
    <dbReference type="NCBI Taxonomy" id="164912"/>
    <lineage>
        <taxon>Eukaryota</taxon>
        <taxon>Fungi</taxon>
        <taxon>Fungi incertae sedis</taxon>
        <taxon>Microsporidia</taxon>
        <taxon>Astathelohaniidae</taxon>
        <taxon>Astathelohania</taxon>
    </lineage>
</organism>
<dbReference type="SUPFAM" id="SSF50182">
    <property type="entry name" value="Sm-like ribonucleoproteins"/>
    <property type="match status" value="1"/>
</dbReference>
<name>A0ABQ7I044_9MICR</name>